<dbReference type="Gene3D" id="1.25.40.180">
    <property type="match status" value="1"/>
</dbReference>
<feature type="domain" description="CCR4-Not complex component Not1 C-terminal" evidence="9">
    <location>
        <begin position="1800"/>
        <end position="2167"/>
    </location>
</feature>
<feature type="domain" description="CCR4-NOT transcription complex subunit 1 CAF1-binding" evidence="11">
    <location>
        <begin position="900"/>
        <end position="1113"/>
    </location>
</feature>
<keyword evidence="5" id="KW-0539">Nucleus</keyword>
<keyword evidence="2" id="KW-0678">Repressor</keyword>
<evidence type="ECO:0000256" key="3">
    <source>
        <dbReference type="ARBA" id="ARBA00023015"/>
    </source>
</evidence>
<dbReference type="EMBL" id="KZ613937">
    <property type="protein sequence ID" value="PMD48412.1"/>
    <property type="molecule type" value="Genomic_DNA"/>
</dbReference>
<evidence type="ECO:0000256" key="2">
    <source>
        <dbReference type="ARBA" id="ARBA00022491"/>
    </source>
</evidence>
<dbReference type="STRING" id="1149755.A0A2J6SCE0"/>
<proteinExistence type="predicted"/>
<evidence type="ECO:0000259" key="13">
    <source>
        <dbReference type="Pfam" id="PF16418"/>
    </source>
</evidence>
<gene>
    <name evidence="14" type="ORF">L207DRAFT_627144</name>
</gene>
<dbReference type="InterPro" id="IPR032193">
    <property type="entry name" value="CNOT1_TTP_bind"/>
</dbReference>
<dbReference type="PANTHER" id="PTHR13162:SF8">
    <property type="entry name" value="CCR4-NOT TRANSCRIPTION COMPLEX SUBUNIT 1"/>
    <property type="match status" value="1"/>
</dbReference>
<dbReference type="Gene3D" id="1.25.40.790">
    <property type="match status" value="1"/>
</dbReference>
<evidence type="ECO:0000259" key="12">
    <source>
        <dbReference type="Pfam" id="PF16417"/>
    </source>
</evidence>
<evidence type="ECO:0000256" key="6">
    <source>
        <dbReference type="ARBA" id="ARBA00059181"/>
    </source>
</evidence>
<evidence type="ECO:0000313" key="15">
    <source>
        <dbReference type="Proteomes" id="UP000235786"/>
    </source>
</evidence>
<dbReference type="Pfam" id="PF16415">
    <property type="entry name" value="CNOT1_CAF1_bind"/>
    <property type="match status" value="1"/>
</dbReference>
<comment type="subcellular location">
    <subcellularLocation>
        <location evidence="1">Nucleus</location>
    </subcellularLocation>
</comment>
<dbReference type="GO" id="GO:0060090">
    <property type="term" value="F:molecular adaptor activity"/>
    <property type="evidence" value="ECO:0007669"/>
    <property type="project" value="TreeGrafter"/>
</dbReference>
<evidence type="ECO:0000256" key="8">
    <source>
        <dbReference type="SAM" id="MobiDB-lite"/>
    </source>
</evidence>
<dbReference type="Pfam" id="PF16417">
    <property type="entry name" value="CNOT1_TTP_bind"/>
    <property type="match status" value="1"/>
</dbReference>
<dbReference type="InterPro" id="IPR024557">
    <property type="entry name" value="CNOT1_dom_4"/>
</dbReference>
<evidence type="ECO:0000259" key="9">
    <source>
        <dbReference type="Pfam" id="PF04054"/>
    </source>
</evidence>
<name>A0A2J6SCE0_HYAVF</name>
<feature type="domain" description="CCR4-NOT transcription complex subunit 1 TTP binding" evidence="12">
    <location>
        <begin position="697"/>
        <end position="841"/>
    </location>
</feature>
<dbReference type="InterPro" id="IPR040398">
    <property type="entry name" value="Not1"/>
</dbReference>
<dbReference type="InterPro" id="IPR032194">
    <property type="entry name" value="CNOT1_HEAT"/>
</dbReference>
<dbReference type="Pfam" id="PF16418">
    <property type="entry name" value="CNOT1_HEAT"/>
    <property type="match status" value="1"/>
</dbReference>
<reference evidence="14 15" key="1">
    <citation type="submission" date="2016-04" db="EMBL/GenBank/DDBJ databases">
        <title>A degradative enzymes factory behind the ericoid mycorrhizal symbiosis.</title>
        <authorList>
            <consortium name="DOE Joint Genome Institute"/>
            <person name="Martino E."/>
            <person name="Morin E."/>
            <person name="Grelet G."/>
            <person name="Kuo A."/>
            <person name="Kohler A."/>
            <person name="Daghino S."/>
            <person name="Barry K."/>
            <person name="Choi C."/>
            <person name="Cichocki N."/>
            <person name="Clum A."/>
            <person name="Copeland A."/>
            <person name="Hainaut M."/>
            <person name="Haridas S."/>
            <person name="Labutti K."/>
            <person name="Lindquist E."/>
            <person name="Lipzen A."/>
            <person name="Khouja H.-R."/>
            <person name="Murat C."/>
            <person name="Ohm R."/>
            <person name="Olson A."/>
            <person name="Spatafora J."/>
            <person name="Veneault-Fourrey C."/>
            <person name="Henrissat B."/>
            <person name="Grigoriev I."/>
            <person name="Martin F."/>
            <person name="Perotto S."/>
        </authorList>
    </citation>
    <scope>NUCLEOTIDE SEQUENCE [LARGE SCALE GENOMIC DNA]</scope>
    <source>
        <strain evidence="14 15">F</strain>
    </source>
</reference>
<feature type="domain" description="CCR4-NOT transcription complex subunit 1" evidence="10">
    <location>
        <begin position="1181"/>
        <end position="1320"/>
    </location>
</feature>
<feature type="compositionally biased region" description="Polar residues" evidence="8">
    <location>
        <begin position="12"/>
        <end position="22"/>
    </location>
</feature>
<dbReference type="FunFam" id="1.25.40.180:FF:000012">
    <property type="entry name" value="Ccr4-Not transcription complex subunit"/>
    <property type="match status" value="1"/>
</dbReference>
<dbReference type="OrthoDB" id="1933107at2759"/>
<dbReference type="InterPro" id="IPR007196">
    <property type="entry name" value="CCR4-Not_Not1_C"/>
</dbReference>
<feature type="compositionally biased region" description="Basic and acidic residues" evidence="8">
    <location>
        <begin position="891"/>
        <end position="900"/>
    </location>
</feature>
<feature type="compositionally biased region" description="Low complexity" evidence="8">
    <location>
        <begin position="37"/>
        <end position="48"/>
    </location>
</feature>
<sequence>MVNPRGGAFTPSPAQQTIVTGVSHSPHGSHHSTFSAGASPSTNSPTGSNSLTKIVVAQVYLLLSTIKEDKDRTKWEQQAEQLRKLIDEHGMEVFQKYFSRLVVGNAPQIFPGLNRSVANPGNYQILVSEVRKVSHDVDQAGKIAESIETANEEVFRDFDLSTFMEHFKLDALEKTILALAFKTSSRSDLKTKADAILSANFTHFLQIIARHIPSDHDDLTPGFLAAILDRFIQEHPPNFDQQAKHDLIMATQYRYANAEQDMTQPTEVLASLYLLHSLSDNNPLVLYIQRMGSSFTADVETCRERLRAAMSIMRIDEEQVSAALVYTAISQTIKVSTSALVHSLRQEVTPDFNWQRVITYFDQQDFRITDKQFLTLYEALRPLAADEIVDIQHMWGGNWQNSETQLSFISAFSSLTPEELDATTIPGLQPSFVLDDYAQSDPEVQARAAQAVRHPLVSVEALSAMFHVALHEPTASETTEAKRLFQEVVVPNLDIFLVSAFAVAKPWPDLAIDTINNLFDRFLYKYDPNYDFVLESLWRKDKAWVAQRLVEAHAKAPMELATILDHALRHSWLDELVSMRNGFGLDLAAVAHARGFFDLRKWAETQLPRSQELASSLLTFLNIKSQHEIEFQRHGRLHSVSLPVKTISILLEILEEIMPKIPSQELIVVQRACITGYPRLINYGEGFDDIIDANGMEKNSLPAAANDKMEEHYKRMYSDDVQVKTVVEALDRYKHSCDPADQDVFACMIHGLFDEYVLYGTYPLEALATTAVLFGGIISQKLMSGLSLEIGLGMILEAVRDHLPEESMYKFGLQALMQLFSRFREWPGFCKQLLAIPGLQGTEAWNKAEDVVRHQEDDEQQPRLNGGSSITNGNVGEMIAPEPSAPPFRSLHVDPPRYETEDPSEETQDKIQFVLNNITSENLKTKFHELKDLMDDHSQQWFASHLVRERAKMQPNYQELYLNLIELFNKKALWADVLRETFVSTFKMLNAEATMQNTVDRAHLKNLATWLGSLTLSRDKPIKHKNIAFKQLLTEGYKTQRLIIVIPFVCKVLGEGKKSTVFKPPNPWVMDIIKNLIGLYDRAEIKLNQRFDIEVLCRELELDHKTIEPSYEVLVQAPLVEEANDIMAAEVMDRFDNLSMNGMGGGVASGRFSPQEITSSIPDLGPMLVYPPANDMVNQARLQEIVRTAITRAVHEIISPVVERSVTIAAISTCQMIHKDFATEPNEARVRSAAINMVKKTAGSLALVTSKEPLRASMTNYIRALSGELPQGLPEGTIIMCVNSNLDLACSQVEKKAEERAVPEIEEMMEGELEARRHHRITRPDEPYVDQHLSRWSWTIPHPYKLQPNMSGLNQEQMAIYDEFARPPRVAAILSGTTHVASSSDATRSMANDILQDQYPSVPHIPTPAEPAAMPHLNPQQAAYAQPNASMVNGRAAALPADPRAYENRVEKALQELARVASETPEQHYLDLPRPHPVLDVLDHLYSMIIRSAQGPEAFDILIVDHICKFLFGGAAQDLVIECLVHVLENICRIGGRTASRVAVVIAHQPGENLLRVPVATSLIKAEMVDWRKIDAEASKAILNRKEESLQFLSSLVDAVLLNDRPIALYADLVSSLEAAWKWIEEEPTLEVGQQLKQKLTSSGLGQVIGRSTDDRLAARQDQMDYVFDEWVHLCNNPNASEKAASQFISQMYNKQVINNRDDLCLFLRLSIDSSVDRFEVHVANNGNLHDAFIPTDALAKLIVILVKRREQEGEVKVDKAAFLKSILSLIVLVLNHHHVMRGEQFNQKVFFRLFSALLSETSSCGDELSEAENQQITLVFAKIFLDVRPSYFPGFMFAWLALVAHRSFLPSLMRLPSQAGWEPFSDIMNNLMLYIGELLKPLHVAQVTKEIYRGVMKLLVILQHDYPDFLAAYHSKLCANIPGHCTQMHNIILHANPAPYSKMADPMQPGLKIDRIDEIRDSPEIAYDVEGPLRQIGLFDVLDQALQSGPTEDAVAHIAHAIQRSKTRQTGVGFVPISVDTKLIESIVMHVGMHSIARANQKGGPTFVRGSPDAALLSMLIHELQPEARYFFINSIVDQLRFPNTHTHYFSQALLEIFGSDNVDPEESDIRQQITRILLERLVGMWPHPWGLIVTIMELIKNEKYMFFDLPFIKASPEVVDRFAALAARPM</sequence>
<evidence type="ECO:0000313" key="14">
    <source>
        <dbReference type="EMBL" id="PMD48412.1"/>
    </source>
</evidence>
<feature type="region of interest" description="Disordered" evidence="8">
    <location>
        <begin position="851"/>
        <end position="906"/>
    </location>
</feature>
<dbReference type="Proteomes" id="UP000235786">
    <property type="component" value="Unassembled WGS sequence"/>
</dbReference>
<evidence type="ECO:0000259" key="10">
    <source>
        <dbReference type="Pfam" id="PF12842"/>
    </source>
</evidence>
<dbReference type="GO" id="GO:0005634">
    <property type="term" value="C:nucleus"/>
    <property type="evidence" value="ECO:0007669"/>
    <property type="project" value="UniProtKB-SubCell"/>
</dbReference>
<keyword evidence="15" id="KW-1185">Reference proteome</keyword>
<feature type="domain" description="CCR4-NOT transcription complex subunit 1 HEAT repeat" evidence="13">
    <location>
        <begin position="513"/>
        <end position="655"/>
    </location>
</feature>
<evidence type="ECO:0000256" key="5">
    <source>
        <dbReference type="ARBA" id="ARBA00023242"/>
    </source>
</evidence>
<evidence type="ECO:0000256" key="1">
    <source>
        <dbReference type="ARBA" id="ARBA00004123"/>
    </source>
</evidence>
<dbReference type="CDD" id="cd20710">
    <property type="entry name" value="NOT1_connector"/>
    <property type="match status" value="1"/>
</dbReference>
<protein>
    <recommendedName>
        <fullName evidence="7">General negative regulator of transcription subunit 1</fullName>
    </recommendedName>
</protein>
<accession>A0A2J6SCE0</accession>
<comment type="function">
    <text evidence="6">Acts as a component of the CCR4-NOT core complex, which in the nucleus seems to be a general transcription factor, and in the cytoplasm the major mRNA deadenylase involved in mRNA turnover. The NOT protein subcomplex negatively regulates the basal and activated transcription of many genes. Preferentially affects TC-type TATA element-dependent transcription. Could directly or indirectly inhibit component(s) of the general transcription machinery.</text>
</comment>
<dbReference type="Pfam" id="PF12842">
    <property type="entry name" value="DUF3819"/>
    <property type="match status" value="1"/>
</dbReference>
<dbReference type="InterPro" id="IPR038535">
    <property type="entry name" value="CNOT1_TTP_bind_sf"/>
</dbReference>
<keyword evidence="4" id="KW-0804">Transcription</keyword>
<organism evidence="14 15">
    <name type="scientific">Hyaloscypha variabilis (strain UAMH 11265 / GT02V1 / F)</name>
    <name type="common">Meliniomyces variabilis</name>
    <dbReference type="NCBI Taxonomy" id="1149755"/>
    <lineage>
        <taxon>Eukaryota</taxon>
        <taxon>Fungi</taxon>
        <taxon>Dikarya</taxon>
        <taxon>Ascomycota</taxon>
        <taxon>Pezizomycotina</taxon>
        <taxon>Leotiomycetes</taxon>
        <taxon>Helotiales</taxon>
        <taxon>Hyaloscyphaceae</taxon>
        <taxon>Hyaloscypha</taxon>
        <taxon>Hyaloscypha variabilis</taxon>
    </lineage>
</organism>
<dbReference type="Pfam" id="PF04054">
    <property type="entry name" value="Not1"/>
    <property type="match status" value="1"/>
</dbReference>
<dbReference type="PANTHER" id="PTHR13162">
    <property type="entry name" value="CCR4-NOT TRANSCRIPTION COMPLEX"/>
    <property type="match status" value="1"/>
</dbReference>
<evidence type="ECO:0000256" key="7">
    <source>
        <dbReference type="ARBA" id="ARBA00074459"/>
    </source>
</evidence>
<feature type="region of interest" description="Disordered" evidence="8">
    <location>
        <begin position="1"/>
        <end position="48"/>
    </location>
</feature>
<feature type="compositionally biased region" description="Polar residues" evidence="8">
    <location>
        <begin position="862"/>
        <end position="874"/>
    </location>
</feature>
<dbReference type="GO" id="GO:0030015">
    <property type="term" value="C:CCR4-NOT core complex"/>
    <property type="evidence" value="ECO:0007669"/>
    <property type="project" value="InterPro"/>
</dbReference>
<dbReference type="Gene3D" id="1.25.40.800">
    <property type="match status" value="1"/>
</dbReference>
<dbReference type="GO" id="GO:0017148">
    <property type="term" value="P:negative regulation of translation"/>
    <property type="evidence" value="ECO:0007669"/>
    <property type="project" value="InterPro"/>
</dbReference>
<dbReference type="InterPro" id="IPR032191">
    <property type="entry name" value="CNOT1_CAF1_bind"/>
</dbReference>
<keyword evidence="3" id="KW-0805">Transcription regulation</keyword>
<dbReference type="Gene3D" id="1.25.40.840">
    <property type="entry name" value="CCR4-NOT transcription complex subunit 1 TTP binding domain"/>
    <property type="match status" value="1"/>
</dbReference>
<evidence type="ECO:0000256" key="4">
    <source>
        <dbReference type="ARBA" id="ARBA00023163"/>
    </source>
</evidence>
<dbReference type="GO" id="GO:0000932">
    <property type="term" value="C:P-body"/>
    <property type="evidence" value="ECO:0007669"/>
    <property type="project" value="TreeGrafter"/>
</dbReference>
<dbReference type="GO" id="GO:0000289">
    <property type="term" value="P:nuclear-transcribed mRNA poly(A) tail shortening"/>
    <property type="evidence" value="ECO:0007669"/>
    <property type="project" value="UniProtKB-ARBA"/>
</dbReference>
<evidence type="ECO:0000259" key="11">
    <source>
        <dbReference type="Pfam" id="PF16415"/>
    </source>
</evidence>